<evidence type="ECO:0000313" key="1">
    <source>
        <dbReference type="EMBL" id="OAZ04547.1"/>
    </source>
</evidence>
<gene>
    <name evidence="1" type="ORF">FLB_10470</name>
</gene>
<proteinExistence type="predicted"/>
<dbReference type="Proteomes" id="UP000093807">
    <property type="component" value="Unassembled WGS sequence"/>
</dbReference>
<dbReference type="AlphaFoldDB" id="A0A199XSZ9"/>
<sequence length="64" mass="6614">MAVNDLSIANATFGPVIVKFLLTVQKGVLVKVAVMVYVPAAKLVKLIGPAEVALPVLGEGPIMV</sequence>
<comment type="caution">
    <text evidence="1">The sequence shown here is derived from an EMBL/GenBank/DDBJ whole genome shotgun (WGS) entry which is preliminary data.</text>
</comment>
<reference evidence="1 2" key="1">
    <citation type="submission" date="2016-06" db="EMBL/GenBank/DDBJ databases">
        <title>Draft genome sequence of Flavobacterium succinicans strain DD5b.</title>
        <authorList>
            <person name="Poehlein A."/>
            <person name="Daniel R."/>
            <person name="Simeonova D.D."/>
        </authorList>
    </citation>
    <scope>NUCLEOTIDE SEQUENCE [LARGE SCALE GENOMIC DNA]</scope>
    <source>
        <strain evidence="1 2">DD5b</strain>
    </source>
</reference>
<organism evidence="1 2">
    <name type="scientific">Flavobacterium succinicans</name>
    <dbReference type="NCBI Taxonomy" id="29536"/>
    <lineage>
        <taxon>Bacteria</taxon>
        <taxon>Pseudomonadati</taxon>
        <taxon>Bacteroidota</taxon>
        <taxon>Flavobacteriia</taxon>
        <taxon>Flavobacteriales</taxon>
        <taxon>Flavobacteriaceae</taxon>
        <taxon>Flavobacterium</taxon>
    </lineage>
</organism>
<evidence type="ECO:0000313" key="2">
    <source>
        <dbReference type="Proteomes" id="UP000093807"/>
    </source>
</evidence>
<name>A0A199XSZ9_9FLAO</name>
<protein>
    <submittedName>
        <fullName evidence="1">Uncharacterized protein</fullName>
    </submittedName>
</protein>
<keyword evidence="2" id="KW-1185">Reference proteome</keyword>
<dbReference type="EMBL" id="JMTM01000020">
    <property type="protein sequence ID" value="OAZ04547.1"/>
    <property type="molecule type" value="Genomic_DNA"/>
</dbReference>
<accession>A0A199XSZ9</accession>